<dbReference type="InterPro" id="IPR036890">
    <property type="entry name" value="HATPase_C_sf"/>
</dbReference>
<feature type="domain" description="Histidine kinase" evidence="3">
    <location>
        <begin position="469"/>
        <end position="663"/>
    </location>
</feature>
<dbReference type="Gene3D" id="3.30.450.20">
    <property type="entry name" value="PAS domain"/>
    <property type="match status" value="1"/>
</dbReference>
<reference evidence="4 5" key="1">
    <citation type="submission" date="2018-05" db="EMBL/GenBank/DDBJ databases">
        <title>Genome sequencing of Flavobacterium sp. HYN0049.</title>
        <authorList>
            <person name="Yi H."/>
            <person name="Baek C."/>
        </authorList>
    </citation>
    <scope>NUCLEOTIDE SEQUENCE [LARGE SCALE GENOMIC DNA]</scope>
    <source>
        <strain evidence="4 5">HYN0049</strain>
    </source>
</reference>
<evidence type="ECO:0000259" key="3">
    <source>
        <dbReference type="PROSITE" id="PS50109"/>
    </source>
</evidence>
<protein>
    <recommendedName>
        <fullName evidence="3">Histidine kinase domain-containing protein</fullName>
    </recommendedName>
</protein>
<dbReference type="SMART" id="SM00387">
    <property type="entry name" value="HATPase_c"/>
    <property type="match status" value="1"/>
</dbReference>
<dbReference type="Pfam" id="PF13424">
    <property type="entry name" value="TPR_12"/>
    <property type="match status" value="2"/>
</dbReference>
<dbReference type="AlphaFoldDB" id="A0A2S1SIP2"/>
<gene>
    <name evidence="4" type="ORF">HYN49_10010</name>
</gene>
<feature type="repeat" description="TPR" evidence="1">
    <location>
        <begin position="139"/>
        <end position="172"/>
    </location>
</feature>
<dbReference type="KEGG" id="fpal:HYN49_10010"/>
<dbReference type="Gene3D" id="1.25.40.10">
    <property type="entry name" value="Tetratricopeptide repeat domain"/>
    <property type="match status" value="2"/>
</dbReference>
<dbReference type="Pfam" id="PF07568">
    <property type="entry name" value="HisKA_2"/>
    <property type="match status" value="1"/>
</dbReference>
<dbReference type="PROSITE" id="PS50109">
    <property type="entry name" value="HIS_KIN"/>
    <property type="match status" value="1"/>
</dbReference>
<keyword evidence="2" id="KW-0812">Transmembrane</keyword>
<dbReference type="SUPFAM" id="SSF55874">
    <property type="entry name" value="ATPase domain of HSP90 chaperone/DNA topoisomerase II/histidine kinase"/>
    <property type="match status" value="1"/>
</dbReference>
<dbReference type="InterPro" id="IPR005467">
    <property type="entry name" value="His_kinase_dom"/>
</dbReference>
<evidence type="ECO:0000256" key="2">
    <source>
        <dbReference type="SAM" id="Phobius"/>
    </source>
</evidence>
<dbReference type="EMBL" id="CP029187">
    <property type="protein sequence ID" value="AWI26207.1"/>
    <property type="molecule type" value="Genomic_DNA"/>
</dbReference>
<dbReference type="SUPFAM" id="SSF48452">
    <property type="entry name" value="TPR-like"/>
    <property type="match status" value="2"/>
</dbReference>
<feature type="repeat" description="TPR" evidence="1">
    <location>
        <begin position="298"/>
        <end position="331"/>
    </location>
</feature>
<evidence type="ECO:0000256" key="1">
    <source>
        <dbReference type="PROSITE-ProRule" id="PRU00339"/>
    </source>
</evidence>
<dbReference type="SMART" id="SM00028">
    <property type="entry name" value="TPR"/>
    <property type="match status" value="5"/>
</dbReference>
<name>A0A2S1SIP2_9FLAO</name>
<keyword evidence="2" id="KW-1133">Transmembrane helix</keyword>
<keyword evidence="5" id="KW-1185">Reference proteome</keyword>
<accession>A0A2S1SIP2</accession>
<keyword evidence="1" id="KW-0802">TPR repeat</keyword>
<feature type="transmembrane region" description="Helical" evidence="2">
    <location>
        <begin position="417"/>
        <end position="437"/>
    </location>
</feature>
<dbReference type="PROSITE" id="PS50005">
    <property type="entry name" value="TPR"/>
    <property type="match status" value="2"/>
</dbReference>
<dbReference type="InterPro" id="IPR019734">
    <property type="entry name" value="TPR_rpt"/>
</dbReference>
<dbReference type="PANTHER" id="PTHR43065">
    <property type="entry name" value="SENSOR HISTIDINE KINASE"/>
    <property type="match status" value="1"/>
</dbReference>
<dbReference type="InterPro" id="IPR011990">
    <property type="entry name" value="TPR-like_helical_dom_sf"/>
</dbReference>
<dbReference type="RefSeq" id="WP_108903985.1">
    <property type="nucleotide sequence ID" value="NZ_CP029187.1"/>
</dbReference>
<dbReference type="Gene3D" id="3.30.565.10">
    <property type="entry name" value="Histidine kinase-like ATPase, C-terminal domain"/>
    <property type="match status" value="1"/>
</dbReference>
<evidence type="ECO:0000313" key="5">
    <source>
        <dbReference type="Proteomes" id="UP000244937"/>
    </source>
</evidence>
<dbReference type="InterPro" id="IPR003594">
    <property type="entry name" value="HATPase_dom"/>
</dbReference>
<dbReference type="Proteomes" id="UP000244937">
    <property type="component" value="Chromosome"/>
</dbReference>
<evidence type="ECO:0000313" key="4">
    <source>
        <dbReference type="EMBL" id="AWI26207.1"/>
    </source>
</evidence>
<keyword evidence="2" id="KW-0472">Membrane</keyword>
<organism evidence="4 5">
    <name type="scientific">Flavobacterium pallidum</name>
    <dbReference type="NCBI Taxonomy" id="2172098"/>
    <lineage>
        <taxon>Bacteria</taxon>
        <taxon>Pseudomonadati</taxon>
        <taxon>Bacteroidota</taxon>
        <taxon>Flavobacteriia</taxon>
        <taxon>Flavobacteriales</taxon>
        <taxon>Flavobacteriaceae</taxon>
        <taxon>Flavobacterium</taxon>
    </lineage>
</organism>
<dbReference type="Pfam" id="PF02518">
    <property type="entry name" value="HATPase_c"/>
    <property type="match status" value="1"/>
</dbReference>
<dbReference type="OrthoDB" id="9767435at2"/>
<dbReference type="PANTHER" id="PTHR43065:SF23">
    <property type="entry name" value="SENSOR HISTIDINE KINASE PDTAS"/>
    <property type="match status" value="1"/>
</dbReference>
<sequence length="668" mass="76042">MVPHILSFRKILPGLFVLLAINVFSQTKKIDSLNAALVKYDADKMAHGNKLSLKDSVKIRIYENLSIEYYMISDAKNGMDYSTKGVRLSEKLDYKTGLLNGNLMLGVYYSILHNFDKSMWHFKKALAVARQTHNLEMEQGLYNNIGSAYSEHGNYEEGLAYFYKGLGIAKKRKDKGVSTFYNNIGIIYGIQGRYKEEISNYMQSLKYQEKLKSWYGIGLTAQNIAESYYKRNLMDEAEKWYTRGVTYAQKGGNKISEANNHEGLGKVSLFRKDFSGAVTQLEMSLSMRKITGDSAGISSSLVNLGGVYLKKGNFQKALSNLNEGLSIARKVGNLDAQKLGYSYLAETYGAMGKYKQAYESHVQFKTLSDSIFNAERDKKLTELRLTNEFNTKQKEQKALQQKKDAATALKARQQRSAIYAVLIALIIVTFFAFWINYNLQRNKKQKRIIEEQNEKIGHSLDEKETLLREIHHRVKNNLQIISSLLNIQSENIKDETLLSSIQEGQSRVQAMSLIHQNLYQSEHLNTVDIENYLRELVVYLSQMFRADSKNIETKINTDGIQFDIDTAIPLGLIVNELVSNAYKYAFENRENGKISIRIHASGDAYELHIENDGKPLPADFDMKTTKSLGLRLVSILSRQLRGKLSFHSDERNTSFVVSFKDLKSLATD</sequence>
<proteinExistence type="predicted"/>
<dbReference type="InterPro" id="IPR011495">
    <property type="entry name" value="Sig_transdc_His_kin_sub2_dim/P"/>
</dbReference>